<dbReference type="Pfam" id="PF12704">
    <property type="entry name" value="MacB_PCD"/>
    <property type="match status" value="1"/>
</dbReference>
<dbReference type="PANTHER" id="PTHR30572">
    <property type="entry name" value="MEMBRANE COMPONENT OF TRANSPORTER-RELATED"/>
    <property type="match status" value="1"/>
</dbReference>
<dbReference type="EMBL" id="AP026801">
    <property type="protein sequence ID" value="BDR57023.1"/>
    <property type="molecule type" value="Genomic_DNA"/>
</dbReference>
<evidence type="ECO:0000313" key="10">
    <source>
        <dbReference type="EMBL" id="BDR57023.1"/>
    </source>
</evidence>
<name>A0AAU9DPP4_9LACO</name>
<feature type="domain" description="MacB-like periplasmic core" evidence="9">
    <location>
        <begin position="21"/>
        <end position="239"/>
    </location>
</feature>
<evidence type="ECO:0000259" key="8">
    <source>
        <dbReference type="Pfam" id="PF02687"/>
    </source>
</evidence>
<comment type="subcellular location">
    <subcellularLocation>
        <location evidence="1">Cell membrane</location>
        <topology evidence="1">Multi-pass membrane protein</topology>
    </subcellularLocation>
</comment>
<accession>A0AAU9DPP4</accession>
<evidence type="ECO:0000256" key="7">
    <source>
        <dbReference type="SAM" id="Phobius"/>
    </source>
</evidence>
<proteinExistence type="inferred from homology"/>
<feature type="transmembrane region" description="Helical" evidence="7">
    <location>
        <begin position="272"/>
        <end position="297"/>
    </location>
</feature>
<feature type="domain" description="ABC3 transporter permease C-terminal" evidence="8">
    <location>
        <begin position="279"/>
        <end position="391"/>
    </location>
</feature>
<evidence type="ECO:0000256" key="6">
    <source>
        <dbReference type="ARBA" id="ARBA00038076"/>
    </source>
</evidence>
<dbReference type="InterPro" id="IPR025857">
    <property type="entry name" value="MacB_PCD"/>
</dbReference>
<dbReference type="AlphaFoldDB" id="A0AAU9DPP4"/>
<feature type="transmembrane region" description="Helical" evidence="7">
    <location>
        <begin position="21"/>
        <end position="42"/>
    </location>
</feature>
<dbReference type="InterPro" id="IPR003838">
    <property type="entry name" value="ABC3_permease_C"/>
</dbReference>
<comment type="similarity">
    <text evidence="6">Belongs to the ABC-4 integral membrane protein family.</text>
</comment>
<keyword evidence="5 7" id="KW-0472">Membrane</keyword>
<reference evidence="10 11" key="1">
    <citation type="journal article" date="2023" name="Microbiol. Spectr.">
        <title>Symbiosis of Carpenter Bees with Uncharacterized Lactic Acid Bacteria Showing NAD Auxotrophy.</title>
        <authorList>
            <person name="Kawasaki S."/>
            <person name="Ozawa K."/>
            <person name="Mori T."/>
            <person name="Yamamoto A."/>
            <person name="Ito M."/>
            <person name="Ohkuma M."/>
            <person name="Sakamoto M."/>
            <person name="Matsutani M."/>
        </authorList>
    </citation>
    <scope>NUCLEOTIDE SEQUENCE [LARGE SCALE GENOMIC DNA]</scope>
    <source>
        <strain evidence="10 11">KimC2</strain>
    </source>
</reference>
<feature type="transmembrane region" description="Helical" evidence="7">
    <location>
        <begin position="363"/>
        <end position="382"/>
    </location>
</feature>
<gene>
    <name evidence="10" type="ORF">KIMC2_15850</name>
</gene>
<evidence type="ECO:0000256" key="2">
    <source>
        <dbReference type="ARBA" id="ARBA00022475"/>
    </source>
</evidence>
<dbReference type="Pfam" id="PF02687">
    <property type="entry name" value="FtsX"/>
    <property type="match status" value="1"/>
</dbReference>
<dbReference type="PANTHER" id="PTHR30572:SF4">
    <property type="entry name" value="ABC TRANSPORTER PERMEASE YTRF"/>
    <property type="match status" value="1"/>
</dbReference>
<dbReference type="InterPro" id="IPR050250">
    <property type="entry name" value="Macrolide_Exporter_MacB"/>
</dbReference>
<dbReference type="KEGG" id="xak:KIMC2_15850"/>
<keyword evidence="4 7" id="KW-1133">Transmembrane helix</keyword>
<evidence type="ECO:0000256" key="4">
    <source>
        <dbReference type="ARBA" id="ARBA00022989"/>
    </source>
</evidence>
<sequence length="397" mass="43706">MKLTISIETAVKAILKNKRRSFLTIIGIIVGIAAVITIVTVGRGYERYSLKQLLNTDDIKNNRTTISFTPEDEDNFGKSSFVYFNEHDLDLVRSVSCVSKVQYEKEKPDQMYRQQQVALSKDSQSTKIHLVDEKGEKVIAGENLSSADIGNKVVTISNQLVKELFPNAKNNSDAVGKTIEIADESFLIKGVFEPDITNTTKIEMNKATYANYFRGAPLKNIQITVPSDQNIAEVADKVVKNLSKSGSMKNLGRYEFANDAATTNAISSTLQMLTLIVSFIAGISLFISGVGVMNMVYTSISERIKEIGIRRALGATEKAIQMQFLLEGLMLTLLGGAIGYLLGELIAFIISNTMKLDFMFDPFVAFLAMGISVLVGLVFSYIPSKNASKKDVVELIK</sequence>
<evidence type="ECO:0000256" key="3">
    <source>
        <dbReference type="ARBA" id="ARBA00022692"/>
    </source>
</evidence>
<dbReference type="GO" id="GO:0022857">
    <property type="term" value="F:transmembrane transporter activity"/>
    <property type="evidence" value="ECO:0007669"/>
    <property type="project" value="TreeGrafter"/>
</dbReference>
<evidence type="ECO:0000313" key="11">
    <source>
        <dbReference type="Proteomes" id="UP001321804"/>
    </source>
</evidence>
<dbReference type="GO" id="GO:0005886">
    <property type="term" value="C:plasma membrane"/>
    <property type="evidence" value="ECO:0007669"/>
    <property type="project" value="UniProtKB-SubCell"/>
</dbReference>
<evidence type="ECO:0000259" key="9">
    <source>
        <dbReference type="Pfam" id="PF12704"/>
    </source>
</evidence>
<dbReference type="Proteomes" id="UP001321804">
    <property type="component" value="Chromosome"/>
</dbReference>
<keyword evidence="2" id="KW-1003">Cell membrane</keyword>
<evidence type="ECO:0000256" key="1">
    <source>
        <dbReference type="ARBA" id="ARBA00004651"/>
    </source>
</evidence>
<evidence type="ECO:0000256" key="5">
    <source>
        <dbReference type="ARBA" id="ARBA00023136"/>
    </source>
</evidence>
<organism evidence="10 11">
    <name type="scientific">Xylocopilactobacillus apis</name>
    <dbReference type="NCBI Taxonomy" id="2932183"/>
    <lineage>
        <taxon>Bacteria</taxon>
        <taxon>Bacillati</taxon>
        <taxon>Bacillota</taxon>
        <taxon>Bacilli</taxon>
        <taxon>Lactobacillales</taxon>
        <taxon>Lactobacillaceae</taxon>
        <taxon>Xylocopilactobacillus</taxon>
    </lineage>
</organism>
<keyword evidence="11" id="KW-1185">Reference proteome</keyword>
<feature type="transmembrane region" description="Helical" evidence="7">
    <location>
        <begin position="328"/>
        <end position="351"/>
    </location>
</feature>
<keyword evidence="3 7" id="KW-0812">Transmembrane</keyword>
<protein>
    <submittedName>
        <fullName evidence="10">Permease</fullName>
    </submittedName>
</protein>
<dbReference type="RefSeq" id="WP_317695721.1">
    <property type="nucleotide sequence ID" value="NZ_AP026801.1"/>
</dbReference>